<evidence type="ECO:0000313" key="1">
    <source>
        <dbReference type="EMBL" id="ANO57429.1"/>
    </source>
</evidence>
<keyword evidence="1" id="KW-0378">Hydrolase</keyword>
<dbReference type="Gene3D" id="1.10.287.1080">
    <property type="entry name" value="MazG-like"/>
    <property type="match status" value="1"/>
</dbReference>
<dbReference type="GO" id="GO:0016787">
    <property type="term" value="F:hydrolase activity"/>
    <property type="evidence" value="ECO:0007669"/>
    <property type="project" value="UniProtKB-KW"/>
</dbReference>
<dbReference type="EMBL" id="KX198613">
    <property type="protein sequence ID" value="ANO57429.1"/>
    <property type="molecule type" value="Genomic_DNA"/>
</dbReference>
<name>A0A1B0Z054_9CAUD</name>
<dbReference type="SUPFAM" id="SSF101386">
    <property type="entry name" value="all-alpha NTP pyrophosphatases"/>
    <property type="match status" value="1"/>
</dbReference>
<evidence type="ECO:0000313" key="2">
    <source>
        <dbReference type="Proteomes" id="UP000221861"/>
    </source>
</evidence>
<accession>A0A1B0Z054</accession>
<protein>
    <submittedName>
        <fullName evidence="1">Nucleotide pyrophosphohydrolase</fullName>
    </submittedName>
</protein>
<sequence>MSNETQESITRWADDTFGVKHPAEVAARMNVEVAELVAGLATVAAVPVEDMDPELVQELQKECADVFIMLAQVAEKLDVDLQTVVDYKMGVNRRRNWTRSPSGKMQHVETFLEPGSGLEMELDKFYILSDSGHFYTDRGFESADAALNWAQSAEGVAAGAEGAVVPTFQAGGFFEGQDGVNIYLGRELRAYWKANPLNEGEPA</sequence>
<gene>
    <name evidence="1" type="ORF">AN14_33</name>
</gene>
<organism evidence="1 2">
    <name type="scientific">Pseudomonas phage AN14</name>
    <dbReference type="NCBI Taxonomy" id="1868597"/>
    <lineage>
        <taxon>Viruses</taxon>
        <taxon>Duplodnaviria</taxon>
        <taxon>Heunggongvirae</taxon>
        <taxon>Uroviricota</taxon>
        <taxon>Caudoviricetes</taxon>
        <taxon>Mesyanzhinovviridae</taxon>
        <taxon>Rabinowitzvirinae</taxon>
        <taxon>Yuavirus</taxon>
        <taxon>Yuavirus M6</taxon>
        <taxon>Pseudomonas virus M6</taxon>
    </lineage>
</organism>
<reference evidence="1 2" key="1">
    <citation type="submission" date="2016-05" db="EMBL/GenBank/DDBJ databases">
        <title>Characterization and complete genome sequence analysis of two novel Pseudomonas aeruginosa bacteriophages from the Lake Baikal.</title>
        <authorList>
            <person name="Kabilov M.R."/>
            <person name="Sykilinda N.N."/>
            <person name="Bondar A.A."/>
            <person name="Gorshkova A.S."/>
            <person name="Kurochkina L.P."/>
            <person name="Mesyanzhinov V.V."/>
            <person name="Drukker V.V."/>
            <person name="Miroshnikov K.A."/>
        </authorList>
    </citation>
    <scope>NUCLEOTIDE SEQUENCE [LARGE SCALE GENOMIC DNA]</scope>
</reference>
<dbReference type="Proteomes" id="UP000221861">
    <property type="component" value="Segment"/>
</dbReference>
<dbReference type="SMR" id="A0A1B0Z054"/>
<proteinExistence type="predicted"/>